<evidence type="ECO:0000259" key="2">
    <source>
        <dbReference type="Pfam" id="PF14415"/>
    </source>
</evidence>
<dbReference type="Gene3D" id="2.60.40.3680">
    <property type="match status" value="2"/>
</dbReference>
<evidence type="ECO:0000313" key="3">
    <source>
        <dbReference type="EMBL" id="NIK87685.1"/>
    </source>
</evidence>
<keyword evidence="4" id="KW-1185">Reference proteome</keyword>
<feature type="domain" description="DUF4424" evidence="2">
    <location>
        <begin position="25"/>
        <end position="335"/>
    </location>
</feature>
<dbReference type="RefSeq" id="WP_167081518.1">
    <property type="nucleotide sequence ID" value="NZ_BAAADC010000001.1"/>
</dbReference>
<name>A0A846MWT1_9PROT</name>
<gene>
    <name evidence="3" type="ORF">FHS83_001003</name>
</gene>
<dbReference type="Pfam" id="PF14415">
    <property type="entry name" value="DUF4424"/>
    <property type="match status" value="1"/>
</dbReference>
<comment type="caution">
    <text evidence="3">The sequence shown here is derived from an EMBL/GenBank/DDBJ whole genome shotgun (WGS) entry which is preliminary data.</text>
</comment>
<sequence>MRGVSLKAGAAVVLISGALFSAALADDSSAMLSAGSIVFTKNTPVKMAAEDLYVSSRKVRIRFEFLNPTRRDVETLVAFPLPDIDTNAYYGSAVGTLTDDPQNFIGFTAVVDGKKVPFNIEQRAFFKGKDVTERLKAQGAPVNPVAGDGYIALDKLPLAKLKMLEAAGLVEVFEAETRENGKLVKKADVVPHWMVKTRLYWPQKFPAGKTVVIEHEYQPVTGSSFFSTAYMKRHDKYSDQDYCFDAPSWAALEEKTGKAKAANPDMGGYMLANETSYILSTAGNWQGPIGRFHLTLDKGKPENILSLCWDGALKKTGPTSFEFSAENFVPKRDIHLIVLEDIAPGK</sequence>
<keyword evidence="1" id="KW-0732">Signal</keyword>
<evidence type="ECO:0000313" key="4">
    <source>
        <dbReference type="Proteomes" id="UP000570514"/>
    </source>
</evidence>
<feature type="chain" id="PRO_5032452746" description="DUF4424 domain-containing protein" evidence="1">
    <location>
        <begin position="26"/>
        <end position="346"/>
    </location>
</feature>
<accession>A0A846MWT1</accession>
<protein>
    <recommendedName>
        <fullName evidence="2">DUF4424 domain-containing protein</fullName>
    </recommendedName>
</protein>
<feature type="signal peptide" evidence="1">
    <location>
        <begin position="1"/>
        <end position="25"/>
    </location>
</feature>
<dbReference type="EMBL" id="JAASRM010000001">
    <property type="protein sequence ID" value="NIK87685.1"/>
    <property type="molecule type" value="Genomic_DNA"/>
</dbReference>
<dbReference type="Proteomes" id="UP000570514">
    <property type="component" value="Unassembled WGS sequence"/>
</dbReference>
<reference evidence="3 4" key="1">
    <citation type="submission" date="2020-03" db="EMBL/GenBank/DDBJ databases">
        <title>Genomic Encyclopedia of Type Strains, Phase IV (KMG-IV): sequencing the most valuable type-strain genomes for metagenomic binning, comparative biology and taxonomic classification.</title>
        <authorList>
            <person name="Goeker M."/>
        </authorList>
    </citation>
    <scope>NUCLEOTIDE SEQUENCE [LARGE SCALE GENOMIC DNA]</scope>
    <source>
        <strain evidence="3 4">DSM 19867</strain>
    </source>
</reference>
<dbReference type="InterPro" id="IPR025538">
    <property type="entry name" value="DUF4424"/>
</dbReference>
<dbReference type="AlphaFoldDB" id="A0A846MWT1"/>
<organism evidence="3 4">
    <name type="scientific">Rhizomicrobium palustre</name>
    <dbReference type="NCBI Taxonomy" id="189966"/>
    <lineage>
        <taxon>Bacteria</taxon>
        <taxon>Pseudomonadati</taxon>
        <taxon>Pseudomonadota</taxon>
        <taxon>Alphaproteobacteria</taxon>
        <taxon>Micropepsales</taxon>
        <taxon>Micropepsaceae</taxon>
        <taxon>Rhizomicrobium</taxon>
    </lineage>
</organism>
<proteinExistence type="predicted"/>
<evidence type="ECO:0000256" key="1">
    <source>
        <dbReference type="SAM" id="SignalP"/>
    </source>
</evidence>